<evidence type="ECO:0000313" key="2">
    <source>
        <dbReference type="EMBL" id="MDT2809625.1"/>
    </source>
</evidence>
<dbReference type="EMBL" id="JARQBJ010000002">
    <property type="protein sequence ID" value="MDT2809625.1"/>
    <property type="molecule type" value="Genomic_DNA"/>
</dbReference>
<evidence type="ECO:0000256" key="1">
    <source>
        <dbReference type="SAM" id="Phobius"/>
    </source>
</evidence>
<dbReference type="AlphaFoldDB" id="A0AAW8TXH8"/>
<dbReference type="GeneID" id="78364185"/>
<reference evidence="2" key="1">
    <citation type="submission" date="2023-03" db="EMBL/GenBank/DDBJ databases">
        <authorList>
            <person name="Shen W."/>
            <person name="Cai J."/>
        </authorList>
    </citation>
    <scope>NUCLEOTIDE SEQUENCE</scope>
    <source>
        <strain evidence="2">B226-2</strain>
    </source>
</reference>
<dbReference type="RefSeq" id="WP_010752816.1">
    <property type="nucleotide sequence ID" value="NZ_CABJBY010000002.1"/>
</dbReference>
<keyword evidence="1" id="KW-1133">Transmembrane helix</keyword>
<protein>
    <submittedName>
        <fullName evidence="2">DUF1700 domain-containing protein</fullName>
    </submittedName>
</protein>
<accession>A0AAW8TXH8</accession>
<keyword evidence="1" id="KW-0472">Membrane</keyword>
<evidence type="ECO:0000313" key="3">
    <source>
        <dbReference type="Proteomes" id="UP001256711"/>
    </source>
</evidence>
<dbReference type="Proteomes" id="UP001256711">
    <property type="component" value="Unassembled WGS sequence"/>
</dbReference>
<keyword evidence="1" id="KW-0812">Transmembrane</keyword>
<sequence length="193" mass="21446">MDRITFINELSQALSYRVRPREVHQLVEYYDEMILDLMEDGLSEAEAVAKLGDPEVLAQEAAGEIPDFEVEVPKRFNWLFVLIAILGFPLWGSLLLAAVLLILSMYIVIWCVPFCTGVFGLSATFAGLVSVVLSSFALQDGLFVAITQLGIGVLFFGLGILSLVATMKISLYFVKISRNVTRRLFRGRGRVHA</sequence>
<name>A0AAW8TXH8_9ENTE</name>
<feature type="transmembrane region" description="Helical" evidence="1">
    <location>
        <begin position="110"/>
        <end position="137"/>
    </location>
</feature>
<gene>
    <name evidence="2" type="ORF">P7H43_03945</name>
</gene>
<dbReference type="Pfam" id="PF22564">
    <property type="entry name" value="HAAS"/>
    <property type="match status" value="1"/>
</dbReference>
<feature type="transmembrane region" description="Helical" evidence="1">
    <location>
        <begin position="149"/>
        <end position="174"/>
    </location>
</feature>
<organism evidence="2 3">
    <name type="scientific">Enterococcus asini</name>
    <dbReference type="NCBI Taxonomy" id="57732"/>
    <lineage>
        <taxon>Bacteria</taxon>
        <taxon>Bacillati</taxon>
        <taxon>Bacillota</taxon>
        <taxon>Bacilli</taxon>
        <taxon>Lactobacillales</taxon>
        <taxon>Enterococcaceae</taxon>
        <taxon>Enterococcus</taxon>
    </lineage>
</organism>
<feature type="transmembrane region" description="Helical" evidence="1">
    <location>
        <begin position="78"/>
        <end position="103"/>
    </location>
</feature>
<comment type="caution">
    <text evidence="2">The sequence shown here is derived from an EMBL/GenBank/DDBJ whole genome shotgun (WGS) entry which is preliminary data.</text>
</comment>
<proteinExistence type="predicted"/>